<reference evidence="2 3" key="1">
    <citation type="submission" date="2019-09" db="EMBL/GenBank/DDBJ databases">
        <authorList>
            <person name="Depoorter E."/>
        </authorList>
    </citation>
    <scope>NUCLEOTIDE SEQUENCE [LARGE SCALE GENOMIC DNA]</scope>
    <source>
        <strain evidence="2">LMG 23254</strain>
    </source>
</reference>
<name>A0A6P2SVW8_BURL3</name>
<protein>
    <submittedName>
        <fullName evidence="2">Integrase catalytic subunit</fullName>
    </submittedName>
</protein>
<feature type="domain" description="Integrase catalytic" evidence="1">
    <location>
        <begin position="5"/>
        <end position="45"/>
    </location>
</feature>
<dbReference type="Pfam" id="PF13333">
    <property type="entry name" value="rve_2"/>
    <property type="match status" value="1"/>
</dbReference>
<proteinExistence type="predicted"/>
<dbReference type="AlphaFoldDB" id="A0A6P2SVW8"/>
<dbReference type="InterPro" id="IPR001584">
    <property type="entry name" value="Integrase_cat-core"/>
</dbReference>
<evidence type="ECO:0000259" key="1">
    <source>
        <dbReference type="Pfam" id="PF13333"/>
    </source>
</evidence>
<dbReference type="EMBL" id="CABVPW010000064">
    <property type="protein sequence ID" value="VWC49530.1"/>
    <property type="molecule type" value="Genomic_DNA"/>
</dbReference>
<evidence type="ECO:0000313" key="3">
    <source>
        <dbReference type="Proteomes" id="UP000494218"/>
    </source>
</evidence>
<evidence type="ECO:0000313" key="2">
    <source>
        <dbReference type="EMBL" id="VWC49530.1"/>
    </source>
</evidence>
<dbReference type="GO" id="GO:0015074">
    <property type="term" value="P:DNA integration"/>
    <property type="evidence" value="ECO:0007669"/>
    <property type="project" value="InterPro"/>
</dbReference>
<accession>A0A6P2SVW8</accession>
<gene>
    <name evidence="2" type="ORF">BLA23254_07673</name>
</gene>
<organism evidence="2 3">
    <name type="scientific">Burkholderia lata (strain ATCC 17760 / DSM 23089 / LMG 22485 / NCIMB 9086 / R18194 / 383)</name>
    <dbReference type="NCBI Taxonomy" id="482957"/>
    <lineage>
        <taxon>Bacteria</taxon>
        <taxon>Pseudomonadati</taxon>
        <taxon>Pseudomonadota</taxon>
        <taxon>Betaproteobacteria</taxon>
        <taxon>Burkholderiales</taxon>
        <taxon>Burkholderiaceae</taxon>
        <taxon>Burkholderia</taxon>
        <taxon>Burkholderia cepacia complex</taxon>
    </lineage>
</organism>
<dbReference type="Proteomes" id="UP000494218">
    <property type="component" value="Unassembled WGS sequence"/>
</dbReference>
<sequence>MNHTHQRFATREQARLAISEYIEIFYNRQRTQARLNYQSPVAFTQRYYLNQIAA</sequence>